<organism evidence="2">
    <name type="scientific">Thermosulfidibacter takaii</name>
    <dbReference type="NCBI Taxonomy" id="412593"/>
    <lineage>
        <taxon>Bacteria</taxon>
        <taxon>Pseudomonadati</taxon>
        <taxon>Thermosulfidibacterota</taxon>
        <taxon>Thermosulfidibacteria</taxon>
        <taxon>Thermosulfidibacterales</taxon>
        <taxon>Thermosulfidibacteraceae</taxon>
    </lineage>
</organism>
<proteinExistence type="predicted"/>
<feature type="non-terminal residue" evidence="2">
    <location>
        <position position="153"/>
    </location>
</feature>
<dbReference type="EMBL" id="DQWS01000214">
    <property type="protein sequence ID" value="HDD53542.1"/>
    <property type="molecule type" value="Genomic_DNA"/>
</dbReference>
<dbReference type="AlphaFoldDB" id="A0A7C0U6X5"/>
<keyword evidence="1" id="KW-0175">Coiled coil</keyword>
<evidence type="ECO:0000313" key="2">
    <source>
        <dbReference type="EMBL" id="HDD53542.1"/>
    </source>
</evidence>
<evidence type="ECO:0000256" key="1">
    <source>
        <dbReference type="SAM" id="Coils"/>
    </source>
</evidence>
<name>A0A7C0U6X5_9BACT</name>
<dbReference type="Proteomes" id="UP000885690">
    <property type="component" value="Unassembled WGS sequence"/>
</dbReference>
<gene>
    <name evidence="2" type="ORF">ENF32_05700</name>
</gene>
<reference evidence="2" key="1">
    <citation type="journal article" date="2020" name="mSystems">
        <title>Genome- and Community-Level Interaction Insights into Carbon Utilization and Element Cycling Functions of Hydrothermarchaeota in Hydrothermal Sediment.</title>
        <authorList>
            <person name="Zhou Z."/>
            <person name="Liu Y."/>
            <person name="Xu W."/>
            <person name="Pan J."/>
            <person name="Luo Z.H."/>
            <person name="Li M."/>
        </authorList>
    </citation>
    <scope>NUCLEOTIDE SEQUENCE [LARGE SCALE GENOMIC DNA]</scope>
    <source>
        <strain evidence="2">HyVt-115</strain>
    </source>
</reference>
<feature type="coiled-coil region" evidence="1">
    <location>
        <begin position="75"/>
        <end position="102"/>
    </location>
</feature>
<sequence length="153" mass="17816">MNSPKRLKRIFLSFAIITCTMIFFTTTSNGRRLGHYSSTSQRTQYDTQLEREQAANKEKAQKARQEAIKQATGRMRAAAQCIREISEEIREFQQRKQEALNEMVQEGSGIHIKPEYMEKPPKMYDHVPTADEVYRDMSPSARFEHSRANLSRL</sequence>
<comment type="caution">
    <text evidence="2">The sequence shown here is derived from an EMBL/GenBank/DDBJ whole genome shotgun (WGS) entry which is preliminary data.</text>
</comment>
<protein>
    <submittedName>
        <fullName evidence="2">Uncharacterized protein</fullName>
    </submittedName>
</protein>
<accession>A0A7C0U6X5</accession>